<dbReference type="AlphaFoldDB" id="A0A6C0CDB9"/>
<organism evidence="1">
    <name type="scientific">viral metagenome</name>
    <dbReference type="NCBI Taxonomy" id="1070528"/>
    <lineage>
        <taxon>unclassified sequences</taxon>
        <taxon>metagenomes</taxon>
        <taxon>organismal metagenomes</taxon>
    </lineage>
</organism>
<accession>A0A6C0CDB9</accession>
<dbReference type="EMBL" id="MN739379">
    <property type="protein sequence ID" value="QHT01689.1"/>
    <property type="molecule type" value="Genomic_DNA"/>
</dbReference>
<proteinExistence type="predicted"/>
<protein>
    <submittedName>
        <fullName evidence="1">Uncharacterized protein</fullName>
    </submittedName>
</protein>
<sequence>MRKTGRKTLKLNNKAGNRFLERKVHMASLFNGAYRDVTNHVLRDYSSSRIQKSRRTMVSKKDFENEFETRVPNFYNNLIRFVIVLRRTTPDPTTLSAIKDDILRTIPDRTIAGVLRLPNLFEDINLLRNLLTNHFPPSNEKETAALIEICDSIIRAMNIPLHARITVPLLPYRQNGFVRRQAQAPAEIQALAQAQAKKRRTLRKRRSKAKIAK</sequence>
<name>A0A6C0CDB9_9ZZZZ</name>
<evidence type="ECO:0000313" key="1">
    <source>
        <dbReference type="EMBL" id="QHT01689.1"/>
    </source>
</evidence>
<reference evidence="1" key="1">
    <citation type="journal article" date="2020" name="Nature">
        <title>Giant virus diversity and host interactions through global metagenomics.</title>
        <authorList>
            <person name="Schulz F."/>
            <person name="Roux S."/>
            <person name="Paez-Espino D."/>
            <person name="Jungbluth S."/>
            <person name="Walsh D.A."/>
            <person name="Denef V.J."/>
            <person name="McMahon K.D."/>
            <person name="Konstantinidis K.T."/>
            <person name="Eloe-Fadrosh E.A."/>
            <person name="Kyrpides N.C."/>
            <person name="Woyke T."/>
        </authorList>
    </citation>
    <scope>NUCLEOTIDE SEQUENCE</scope>
    <source>
        <strain evidence="1">GVMAG-M-3300020523-10</strain>
    </source>
</reference>